<sequence>MADLSWNLTCSMVIHCSSFFFPYQLPACYPKLSVQLSVSQVFLWFALGGVPAGKQDLAVTFPFSIHCQDFHFTPNSFFQLWNNANRSQIMELSSAVHIYHCFIK</sequence>
<organism evidence="1 2">
    <name type="scientific">Ataeniobius toweri</name>
    <dbReference type="NCBI Taxonomy" id="208326"/>
    <lineage>
        <taxon>Eukaryota</taxon>
        <taxon>Metazoa</taxon>
        <taxon>Chordata</taxon>
        <taxon>Craniata</taxon>
        <taxon>Vertebrata</taxon>
        <taxon>Euteleostomi</taxon>
        <taxon>Actinopterygii</taxon>
        <taxon>Neopterygii</taxon>
        <taxon>Teleostei</taxon>
        <taxon>Neoteleostei</taxon>
        <taxon>Acanthomorphata</taxon>
        <taxon>Ovalentaria</taxon>
        <taxon>Atherinomorphae</taxon>
        <taxon>Cyprinodontiformes</taxon>
        <taxon>Goodeidae</taxon>
        <taxon>Ataeniobius</taxon>
    </lineage>
</organism>
<evidence type="ECO:0000313" key="2">
    <source>
        <dbReference type="Proteomes" id="UP001345963"/>
    </source>
</evidence>
<evidence type="ECO:0000313" key="1">
    <source>
        <dbReference type="EMBL" id="MED6254784.1"/>
    </source>
</evidence>
<dbReference type="EMBL" id="JAHUTI010069854">
    <property type="protein sequence ID" value="MED6254784.1"/>
    <property type="molecule type" value="Genomic_DNA"/>
</dbReference>
<accession>A0ABU7BZJ3</accession>
<gene>
    <name evidence="1" type="ORF">ATANTOWER_000152</name>
</gene>
<keyword evidence="2" id="KW-1185">Reference proteome</keyword>
<protein>
    <submittedName>
        <fullName evidence="1">Uncharacterized protein</fullName>
    </submittedName>
</protein>
<reference evidence="1 2" key="1">
    <citation type="submission" date="2021-07" db="EMBL/GenBank/DDBJ databases">
        <authorList>
            <person name="Palmer J.M."/>
        </authorList>
    </citation>
    <scope>NUCLEOTIDE SEQUENCE [LARGE SCALE GENOMIC DNA]</scope>
    <source>
        <strain evidence="1 2">AT_MEX2019</strain>
        <tissue evidence="1">Muscle</tissue>
    </source>
</reference>
<name>A0ABU7BZJ3_9TELE</name>
<proteinExistence type="predicted"/>
<comment type="caution">
    <text evidence="1">The sequence shown here is derived from an EMBL/GenBank/DDBJ whole genome shotgun (WGS) entry which is preliminary data.</text>
</comment>
<dbReference type="Proteomes" id="UP001345963">
    <property type="component" value="Unassembled WGS sequence"/>
</dbReference>